<organism evidence="1 2">
    <name type="scientific">Nocardioides ginsengisoli</name>
    <dbReference type="NCBI Taxonomy" id="363868"/>
    <lineage>
        <taxon>Bacteria</taxon>
        <taxon>Bacillati</taxon>
        <taxon>Actinomycetota</taxon>
        <taxon>Actinomycetes</taxon>
        <taxon>Propionibacteriales</taxon>
        <taxon>Nocardioidaceae</taxon>
        <taxon>Nocardioides</taxon>
    </lineage>
</organism>
<keyword evidence="2" id="KW-1185">Reference proteome</keyword>
<evidence type="ECO:0000313" key="2">
    <source>
        <dbReference type="Proteomes" id="UP001597229"/>
    </source>
</evidence>
<gene>
    <name evidence="1" type="ORF">ACFQ3F_14345</name>
</gene>
<comment type="caution">
    <text evidence="1">The sequence shown here is derived from an EMBL/GenBank/DDBJ whole genome shotgun (WGS) entry which is preliminary data.</text>
</comment>
<name>A0ABW3W2A8_9ACTN</name>
<evidence type="ECO:0000313" key="1">
    <source>
        <dbReference type="EMBL" id="MFD1248977.1"/>
    </source>
</evidence>
<proteinExistence type="predicted"/>
<accession>A0ABW3W2A8</accession>
<dbReference type="RefSeq" id="WP_367917163.1">
    <property type="nucleotide sequence ID" value="NZ_BAABAC010000003.1"/>
</dbReference>
<sequence>MSYEGDAFAGYICLEELHGEEAEQAAKGLELPYEDWCDPLDD</sequence>
<dbReference type="EMBL" id="JBHTLX010000020">
    <property type="protein sequence ID" value="MFD1248977.1"/>
    <property type="molecule type" value="Genomic_DNA"/>
</dbReference>
<dbReference type="Proteomes" id="UP001597229">
    <property type="component" value="Unassembled WGS sequence"/>
</dbReference>
<protein>
    <submittedName>
        <fullName evidence="1">Uncharacterized protein</fullName>
    </submittedName>
</protein>
<reference evidence="2" key="1">
    <citation type="journal article" date="2019" name="Int. J. Syst. Evol. Microbiol.">
        <title>The Global Catalogue of Microorganisms (GCM) 10K type strain sequencing project: providing services to taxonomists for standard genome sequencing and annotation.</title>
        <authorList>
            <consortium name="The Broad Institute Genomics Platform"/>
            <consortium name="The Broad Institute Genome Sequencing Center for Infectious Disease"/>
            <person name="Wu L."/>
            <person name="Ma J."/>
        </authorList>
    </citation>
    <scope>NUCLEOTIDE SEQUENCE [LARGE SCALE GENOMIC DNA]</scope>
    <source>
        <strain evidence="2">CCUG 52478</strain>
    </source>
</reference>